<protein>
    <submittedName>
        <fullName evidence="1">Uncharacterized protein</fullName>
    </submittedName>
</protein>
<name>A0A4Z1CSE5_9RHOB</name>
<reference evidence="1 2" key="1">
    <citation type="submission" date="2019-03" db="EMBL/GenBank/DDBJ databases">
        <authorList>
            <person name="Li J."/>
        </authorList>
    </citation>
    <scope>NUCLEOTIDE SEQUENCE [LARGE SCALE GENOMIC DNA]</scope>
    <source>
        <strain evidence="1 2">3058</strain>
    </source>
</reference>
<keyword evidence="2" id="KW-1185">Reference proteome</keyword>
<evidence type="ECO:0000313" key="2">
    <source>
        <dbReference type="Proteomes" id="UP000297972"/>
    </source>
</evidence>
<organism evidence="1 2">
    <name type="scientific">Paracoccus liaowanqingii</name>
    <dbReference type="NCBI Taxonomy" id="2560053"/>
    <lineage>
        <taxon>Bacteria</taxon>
        <taxon>Pseudomonadati</taxon>
        <taxon>Pseudomonadota</taxon>
        <taxon>Alphaproteobacteria</taxon>
        <taxon>Rhodobacterales</taxon>
        <taxon>Paracoccaceae</taxon>
        <taxon>Paracoccus</taxon>
    </lineage>
</organism>
<comment type="caution">
    <text evidence="1">The sequence shown here is derived from an EMBL/GenBank/DDBJ whole genome shotgun (WGS) entry which is preliminary data.</text>
</comment>
<dbReference type="Proteomes" id="UP000297972">
    <property type="component" value="Unassembled WGS sequence"/>
</dbReference>
<dbReference type="EMBL" id="SRPG01000017">
    <property type="protein sequence ID" value="TGN67954.1"/>
    <property type="molecule type" value="Genomic_DNA"/>
</dbReference>
<proteinExistence type="predicted"/>
<evidence type="ECO:0000313" key="1">
    <source>
        <dbReference type="EMBL" id="TGN67954.1"/>
    </source>
</evidence>
<dbReference type="AlphaFoldDB" id="A0A4Z1CSE5"/>
<gene>
    <name evidence="1" type="ORF">E4L95_03205</name>
</gene>
<accession>A0A4Z1CSE5</accession>
<sequence length="62" mass="6953">MATDQTTKLVTNRISSPPVTRELVMTTLLTRRGRAADRDVVLFVSIAYEDIMRSAVLLAERC</sequence>